<dbReference type="Gene3D" id="3.90.25.10">
    <property type="entry name" value="UDP-galactose 4-epimerase, domain 1"/>
    <property type="match status" value="1"/>
</dbReference>
<keyword evidence="2" id="KW-1185">Reference proteome</keyword>
<dbReference type="Proteomes" id="UP000038010">
    <property type="component" value="Unassembled WGS sequence"/>
</dbReference>
<dbReference type="AlphaFoldDB" id="A0A0N1NY11"/>
<proteinExistence type="predicted"/>
<accession>A0A0N1NY11</accession>
<dbReference type="EMBL" id="LFJN01000020">
    <property type="protein sequence ID" value="KPI38165.1"/>
    <property type="molecule type" value="Genomic_DNA"/>
</dbReference>
<dbReference type="InterPro" id="IPR036291">
    <property type="entry name" value="NAD(P)-bd_dom_sf"/>
</dbReference>
<sequence>GLKRIVFLSSSLIPINGPAHGQIHALLDRLSSKPEESGLGQYAVLRPSWFAQNFLEGSGGMHWGTAMREGRVYSATGQGRVPFVDVGDIAAVAAEVLVAERLPEGDWLESEEKESASVGEREVKGNGQQYLILGPQPVTYNEIAEMMAEVLERPVEHVNLTVDQLAQKLVQVAGLDANYAPVLAGLDGFIAGGAEERTFADAGGGCVRRMLGREAKEVKDVLRDALAGKQS</sequence>
<dbReference type="GeneID" id="28732829"/>
<comment type="caution">
    <text evidence="1">The sequence shown here is derived from an EMBL/GenBank/DDBJ whole genome shotgun (WGS) entry which is preliminary data.</text>
</comment>
<dbReference type="PANTHER" id="PTHR43162">
    <property type="match status" value="1"/>
</dbReference>
<evidence type="ECO:0008006" key="3">
    <source>
        <dbReference type="Google" id="ProtNLM"/>
    </source>
</evidence>
<dbReference type="PANTHER" id="PTHR43162:SF1">
    <property type="entry name" value="PRESTALK A DIFFERENTIATION PROTEIN A"/>
    <property type="match status" value="1"/>
</dbReference>
<protein>
    <recommendedName>
        <fullName evidence="3">Festuclavine dehydrogenase</fullName>
    </recommendedName>
</protein>
<dbReference type="VEuPathDB" id="FungiDB:AB675_1205"/>
<organism evidence="1 2">
    <name type="scientific">Cyphellophora attinorum</name>
    <dbReference type="NCBI Taxonomy" id="1664694"/>
    <lineage>
        <taxon>Eukaryota</taxon>
        <taxon>Fungi</taxon>
        <taxon>Dikarya</taxon>
        <taxon>Ascomycota</taxon>
        <taxon>Pezizomycotina</taxon>
        <taxon>Eurotiomycetes</taxon>
        <taxon>Chaetothyriomycetidae</taxon>
        <taxon>Chaetothyriales</taxon>
        <taxon>Cyphellophoraceae</taxon>
        <taxon>Cyphellophora</taxon>
    </lineage>
</organism>
<dbReference type="OrthoDB" id="9997102at2759"/>
<feature type="non-terminal residue" evidence="1">
    <location>
        <position position="1"/>
    </location>
</feature>
<dbReference type="InterPro" id="IPR051604">
    <property type="entry name" value="Ergot_Alk_Oxidoreductase"/>
</dbReference>
<dbReference type="RefSeq" id="XP_017998128.1">
    <property type="nucleotide sequence ID" value="XM_018140959.1"/>
</dbReference>
<dbReference type="SUPFAM" id="SSF51735">
    <property type="entry name" value="NAD(P)-binding Rossmann-fold domains"/>
    <property type="match status" value="1"/>
</dbReference>
<dbReference type="STRING" id="1664694.A0A0N1NY11"/>
<dbReference type="Gene3D" id="3.40.50.720">
    <property type="entry name" value="NAD(P)-binding Rossmann-like Domain"/>
    <property type="match status" value="1"/>
</dbReference>
<name>A0A0N1NY11_9EURO</name>
<reference evidence="1 2" key="1">
    <citation type="submission" date="2015-06" db="EMBL/GenBank/DDBJ databases">
        <title>Draft genome of the ant-associated black yeast Phialophora attae CBS 131958.</title>
        <authorList>
            <person name="Moreno L.F."/>
            <person name="Stielow B.J."/>
            <person name="de Hoog S."/>
            <person name="Vicente V.A."/>
            <person name="Weiss V.A."/>
            <person name="de Vries M."/>
            <person name="Cruz L.M."/>
            <person name="Souza E.M."/>
        </authorList>
    </citation>
    <scope>NUCLEOTIDE SEQUENCE [LARGE SCALE GENOMIC DNA]</scope>
    <source>
        <strain evidence="1 2">CBS 131958</strain>
    </source>
</reference>
<evidence type="ECO:0000313" key="1">
    <source>
        <dbReference type="EMBL" id="KPI38165.1"/>
    </source>
</evidence>
<evidence type="ECO:0000313" key="2">
    <source>
        <dbReference type="Proteomes" id="UP000038010"/>
    </source>
</evidence>
<gene>
    <name evidence="1" type="ORF">AB675_1205</name>
</gene>